<comment type="caution">
    <text evidence="4">The sequence shown here is derived from an EMBL/GenBank/DDBJ whole genome shotgun (WGS) entry which is preliminary data.</text>
</comment>
<proteinExistence type="predicted"/>
<organism evidence="4 5">
    <name type="scientific">Candidatus Viridilinea mediisalina</name>
    <dbReference type="NCBI Taxonomy" id="2024553"/>
    <lineage>
        <taxon>Bacteria</taxon>
        <taxon>Bacillati</taxon>
        <taxon>Chloroflexota</taxon>
        <taxon>Chloroflexia</taxon>
        <taxon>Chloroflexales</taxon>
        <taxon>Chloroflexineae</taxon>
        <taxon>Oscillochloridaceae</taxon>
        <taxon>Candidatus Viridilinea</taxon>
    </lineage>
</organism>
<dbReference type="EMBL" id="NQWI01000160">
    <property type="protein sequence ID" value="PDW00960.1"/>
    <property type="molecule type" value="Genomic_DNA"/>
</dbReference>
<feature type="signal peptide" evidence="3">
    <location>
        <begin position="1"/>
        <end position="34"/>
    </location>
</feature>
<feature type="region of interest" description="Disordered" evidence="1">
    <location>
        <begin position="33"/>
        <end position="58"/>
    </location>
</feature>
<evidence type="ECO:0000256" key="3">
    <source>
        <dbReference type="SAM" id="SignalP"/>
    </source>
</evidence>
<keyword evidence="5" id="KW-1185">Reference proteome</keyword>
<dbReference type="RefSeq" id="WP_097645843.1">
    <property type="nucleotide sequence ID" value="NZ_NQWI01000160.1"/>
</dbReference>
<protein>
    <recommendedName>
        <fullName evidence="6">Gram-positive cocci surface proteins LPxTG domain-containing protein</fullName>
    </recommendedName>
</protein>
<feature type="compositionally biased region" description="Pro residues" evidence="1">
    <location>
        <begin position="40"/>
        <end position="58"/>
    </location>
</feature>
<dbReference type="Proteomes" id="UP000220527">
    <property type="component" value="Unassembled WGS sequence"/>
</dbReference>
<evidence type="ECO:0000313" key="5">
    <source>
        <dbReference type="Proteomes" id="UP000220527"/>
    </source>
</evidence>
<accession>A0A2A6RE33</accession>
<keyword evidence="3" id="KW-0732">Signal</keyword>
<name>A0A2A6RE33_9CHLR</name>
<evidence type="ECO:0000256" key="1">
    <source>
        <dbReference type="SAM" id="MobiDB-lite"/>
    </source>
</evidence>
<gene>
    <name evidence="4" type="ORF">CJ255_19955</name>
</gene>
<evidence type="ECO:0000256" key="2">
    <source>
        <dbReference type="SAM" id="Phobius"/>
    </source>
</evidence>
<evidence type="ECO:0008006" key="6">
    <source>
        <dbReference type="Google" id="ProtNLM"/>
    </source>
</evidence>
<evidence type="ECO:0000313" key="4">
    <source>
        <dbReference type="EMBL" id="PDW00960.1"/>
    </source>
</evidence>
<sequence>MATTRLLRQLLTLMLITGLLVVSAALGSSGQAFAQTVPGGEPPTAPPPPAPALPPAPSEPIEGVCVPPYYQQGAWAGISLPRLPGDSVDPEVNVYIPGEALRNLTDRWGNVACPYWLEVDVAPTDVTSALPPPMANGSVLLTVMVRARLLDGNRNVIERPNFNPPATICFRLPPERVAIANGLDGVQLYNFDRLLGQWVTLPTAVLDGQLCGTVTHFSVFSLTAAPASSELPIPAALPTTGTADGLRLDLWLGLGLFLVALGGVVRRVQRGVRS</sequence>
<keyword evidence="2" id="KW-1133">Transmembrane helix</keyword>
<keyword evidence="2" id="KW-0472">Membrane</keyword>
<keyword evidence="2" id="KW-0812">Transmembrane</keyword>
<dbReference type="OrthoDB" id="9829960at2"/>
<dbReference type="AlphaFoldDB" id="A0A2A6RE33"/>
<feature type="transmembrane region" description="Helical" evidence="2">
    <location>
        <begin position="250"/>
        <end position="268"/>
    </location>
</feature>
<feature type="chain" id="PRO_5012224759" description="Gram-positive cocci surface proteins LPxTG domain-containing protein" evidence="3">
    <location>
        <begin position="35"/>
        <end position="274"/>
    </location>
</feature>
<reference evidence="5" key="1">
    <citation type="submission" date="2017-08" db="EMBL/GenBank/DDBJ databases">
        <authorList>
            <person name="Grouzdev D.S."/>
            <person name="Gaisin V.A."/>
            <person name="Rysina M.S."/>
            <person name="Gorlenko V.M."/>
        </authorList>
    </citation>
    <scope>NUCLEOTIDE SEQUENCE [LARGE SCALE GENOMIC DNA]</scope>
    <source>
        <strain evidence="5">Kir15-3F</strain>
    </source>
</reference>